<evidence type="ECO:0000256" key="5">
    <source>
        <dbReference type="ARBA" id="ARBA00023049"/>
    </source>
</evidence>
<gene>
    <name evidence="10" type="ORF">ATO7_11588</name>
</gene>
<evidence type="ECO:0000256" key="7">
    <source>
        <dbReference type="SAM" id="Phobius"/>
    </source>
</evidence>
<dbReference type="Proteomes" id="UP000192342">
    <property type="component" value="Unassembled WGS sequence"/>
</dbReference>
<keyword evidence="7" id="KW-0812">Transmembrane</keyword>
<proteinExistence type="inferred from homology"/>
<evidence type="ECO:0000313" key="11">
    <source>
        <dbReference type="Proteomes" id="UP000192342"/>
    </source>
</evidence>
<dbReference type="Pfam" id="PF23368">
    <property type="entry name" value="DUF7092"/>
    <property type="match status" value="1"/>
</dbReference>
<dbReference type="CDD" id="cd07332">
    <property type="entry name" value="M48C_Oma1_like"/>
    <property type="match status" value="1"/>
</dbReference>
<dbReference type="PANTHER" id="PTHR22726">
    <property type="entry name" value="METALLOENDOPEPTIDASE OMA1"/>
    <property type="match status" value="1"/>
</dbReference>
<organism evidence="10 11">
    <name type="scientific">Oceanococcus atlanticus</name>
    <dbReference type="NCBI Taxonomy" id="1317117"/>
    <lineage>
        <taxon>Bacteria</taxon>
        <taxon>Pseudomonadati</taxon>
        <taxon>Pseudomonadota</taxon>
        <taxon>Gammaproteobacteria</taxon>
        <taxon>Chromatiales</taxon>
        <taxon>Oceanococcaceae</taxon>
        <taxon>Oceanococcus</taxon>
    </lineage>
</organism>
<dbReference type="OrthoDB" id="9810445at2"/>
<dbReference type="InterPro" id="IPR055518">
    <property type="entry name" value="DUF7092"/>
</dbReference>
<feature type="transmembrane region" description="Helical" evidence="7">
    <location>
        <begin position="98"/>
        <end position="120"/>
    </location>
</feature>
<evidence type="ECO:0000256" key="3">
    <source>
        <dbReference type="ARBA" id="ARBA00022801"/>
    </source>
</evidence>
<evidence type="ECO:0000256" key="2">
    <source>
        <dbReference type="ARBA" id="ARBA00022723"/>
    </source>
</evidence>
<dbReference type="GO" id="GO:0016020">
    <property type="term" value="C:membrane"/>
    <property type="evidence" value="ECO:0007669"/>
    <property type="project" value="TreeGrafter"/>
</dbReference>
<feature type="domain" description="DUF7092" evidence="9">
    <location>
        <begin position="6"/>
        <end position="84"/>
    </location>
</feature>
<dbReference type="InterPro" id="IPR051156">
    <property type="entry name" value="Mito/Outer_Membr_Metalloprot"/>
</dbReference>
<comment type="caution">
    <text evidence="10">The sequence shown here is derived from an EMBL/GenBank/DDBJ whole genome shotgun (WGS) entry which is preliminary data.</text>
</comment>
<accession>A0A1Y1SBJ6</accession>
<name>A0A1Y1SBJ6_9GAMM</name>
<dbReference type="PANTHER" id="PTHR22726:SF1">
    <property type="entry name" value="METALLOENDOPEPTIDASE OMA1, MITOCHONDRIAL"/>
    <property type="match status" value="1"/>
</dbReference>
<reference evidence="10 11" key="1">
    <citation type="submission" date="2013-04" db="EMBL/GenBank/DDBJ databases">
        <title>Oceanococcus atlanticus 22II-S10r2 Genome Sequencing.</title>
        <authorList>
            <person name="Lai Q."/>
            <person name="Li G."/>
            <person name="Shao Z."/>
        </authorList>
    </citation>
    <scope>NUCLEOTIDE SEQUENCE [LARGE SCALE GENOMIC DNA]</scope>
    <source>
        <strain evidence="10 11">22II-S10r2</strain>
    </source>
</reference>
<dbReference type="AlphaFoldDB" id="A0A1Y1SBJ6"/>
<keyword evidence="5 6" id="KW-0482">Metalloprotease</keyword>
<sequence length="358" mass="38984">MKLHYPAQWLDGRSAAVQTVDVWTHVDELVIQDEQHQRLASWPLKQIRCTDEHYSGQPLRLHNPATPDARLIIHDQALISWLRGRIPGFHGAQNRKALGLRLAIAIPVLVLISVAAVYTIPRASAPLAQLIPSTWEQRLGAHIVDWIVDEDARCEKAPGRAALDALTQRLTAEQEAATAIRIHVVEEPSINALAAPGGHIIVFSGLLEFAETPEELAAVLAHELAHVRERHVMQGLIRDLGLSLVVSALVGDLSTLAGLAADAGHVLFKLSYSRELEQQADALAYASLQQAGISGAGMQAFFERLSYSHTQAPELFSTHPHAAQRAQAFADLQGGPALSPEQWQAVQNMCTQNQSISG</sequence>
<keyword evidence="1 6" id="KW-0645">Protease</keyword>
<keyword evidence="7" id="KW-0472">Membrane</keyword>
<dbReference type="Pfam" id="PF01435">
    <property type="entry name" value="Peptidase_M48"/>
    <property type="match status" value="1"/>
</dbReference>
<keyword evidence="7" id="KW-1133">Transmembrane helix</keyword>
<evidence type="ECO:0000256" key="4">
    <source>
        <dbReference type="ARBA" id="ARBA00022833"/>
    </source>
</evidence>
<comment type="similarity">
    <text evidence="6">Belongs to the peptidase M48 family.</text>
</comment>
<evidence type="ECO:0000313" key="10">
    <source>
        <dbReference type="EMBL" id="ORE85933.1"/>
    </source>
</evidence>
<dbReference type="STRING" id="1317117.ATO7_11588"/>
<keyword evidence="11" id="KW-1185">Reference proteome</keyword>
<evidence type="ECO:0000259" key="9">
    <source>
        <dbReference type="Pfam" id="PF23368"/>
    </source>
</evidence>
<evidence type="ECO:0000259" key="8">
    <source>
        <dbReference type="Pfam" id="PF01435"/>
    </source>
</evidence>
<evidence type="ECO:0000256" key="1">
    <source>
        <dbReference type="ARBA" id="ARBA00022670"/>
    </source>
</evidence>
<dbReference type="GO" id="GO:0051603">
    <property type="term" value="P:proteolysis involved in protein catabolic process"/>
    <property type="evidence" value="ECO:0007669"/>
    <property type="project" value="TreeGrafter"/>
</dbReference>
<dbReference type="EMBL" id="AQQV01000003">
    <property type="protein sequence ID" value="ORE85933.1"/>
    <property type="molecule type" value="Genomic_DNA"/>
</dbReference>
<keyword evidence="2" id="KW-0479">Metal-binding</keyword>
<dbReference type="InterPro" id="IPR001915">
    <property type="entry name" value="Peptidase_M48"/>
</dbReference>
<dbReference type="GO" id="GO:0046872">
    <property type="term" value="F:metal ion binding"/>
    <property type="evidence" value="ECO:0007669"/>
    <property type="project" value="UniProtKB-KW"/>
</dbReference>
<protein>
    <submittedName>
        <fullName evidence="10">Peptidase family M48</fullName>
    </submittedName>
</protein>
<keyword evidence="4 6" id="KW-0862">Zinc</keyword>
<dbReference type="RefSeq" id="WP_158523183.1">
    <property type="nucleotide sequence ID" value="NZ_AQQV01000003.1"/>
</dbReference>
<feature type="domain" description="Peptidase M48" evidence="8">
    <location>
        <begin position="164"/>
        <end position="329"/>
    </location>
</feature>
<dbReference type="Gene3D" id="3.30.2010.10">
    <property type="entry name" value="Metalloproteases ('zincins'), catalytic domain"/>
    <property type="match status" value="1"/>
</dbReference>
<dbReference type="GO" id="GO:0004222">
    <property type="term" value="F:metalloendopeptidase activity"/>
    <property type="evidence" value="ECO:0007669"/>
    <property type="project" value="InterPro"/>
</dbReference>
<evidence type="ECO:0000256" key="6">
    <source>
        <dbReference type="RuleBase" id="RU003983"/>
    </source>
</evidence>
<keyword evidence="3 6" id="KW-0378">Hydrolase</keyword>
<comment type="cofactor">
    <cofactor evidence="6">
        <name>Zn(2+)</name>
        <dbReference type="ChEBI" id="CHEBI:29105"/>
    </cofactor>
    <text evidence="6">Binds 1 zinc ion per subunit.</text>
</comment>